<feature type="transmembrane region" description="Helical" evidence="1">
    <location>
        <begin position="38"/>
        <end position="56"/>
    </location>
</feature>
<dbReference type="InterPro" id="IPR009883">
    <property type="entry name" value="YgfX"/>
</dbReference>
<dbReference type="Pfam" id="PF07254">
    <property type="entry name" value="Cpta_toxin"/>
    <property type="match status" value="1"/>
</dbReference>
<evidence type="ECO:0000313" key="3">
    <source>
        <dbReference type="Proteomes" id="UP001501321"/>
    </source>
</evidence>
<protein>
    <recommendedName>
        <fullName evidence="4">Toxin CptA</fullName>
    </recommendedName>
</protein>
<comment type="caution">
    <text evidence="2">The sequence shown here is derived from an EMBL/GenBank/DDBJ whole genome shotgun (WGS) entry which is preliminary data.</text>
</comment>
<organism evidence="2 3">
    <name type="scientific">Pseudaeromonas paramecii</name>
    <dbReference type="NCBI Taxonomy" id="2138166"/>
    <lineage>
        <taxon>Bacteria</taxon>
        <taxon>Pseudomonadati</taxon>
        <taxon>Pseudomonadota</taxon>
        <taxon>Gammaproteobacteria</taxon>
        <taxon>Aeromonadales</taxon>
        <taxon>Aeromonadaceae</taxon>
        <taxon>Pseudaeromonas</taxon>
    </lineage>
</organism>
<dbReference type="RefSeq" id="WP_345012122.1">
    <property type="nucleotide sequence ID" value="NZ_BAABFC010000012.1"/>
</dbReference>
<keyword evidence="3" id="KW-1185">Reference proteome</keyword>
<reference evidence="3" key="1">
    <citation type="journal article" date="2019" name="Int. J. Syst. Evol. Microbiol.">
        <title>The Global Catalogue of Microorganisms (GCM) 10K type strain sequencing project: providing services to taxonomists for standard genome sequencing and annotation.</title>
        <authorList>
            <consortium name="The Broad Institute Genomics Platform"/>
            <consortium name="The Broad Institute Genome Sequencing Center for Infectious Disease"/>
            <person name="Wu L."/>
            <person name="Ma J."/>
        </authorList>
    </citation>
    <scope>NUCLEOTIDE SEQUENCE [LARGE SCALE GENOMIC DNA]</scope>
    <source>
        <strain evidence="3">JCM 32226</strain>
    </source>
</reference>
<evidence type="ECO:0000313" key="2">
    <source>
        <dbReference type="EMBL" id="GAA4498660.1"/>
    </source>
</evidence>
<name>A0ABP8Q8P5_9GAMM</name>
<dbReference type="EMBL" id="BAABFC010000012">
    <property type="protein sequence ID" value="GAA4498660.1"/>
    <property type="molecule type" value="Genomic_DNA"/>
</dbReference>
<evidence type="ECO:0008006" key="4">
    <source>
        <dbReference type="Google" id="ProtNLM"/>
    </source>
</evidence>
<keyword evidence="1" id="KW-1133">Transmembrane helix</keyword>
<dbReference type="Proteomes" id="UP001501321">
    <property type="component" value="Unassembled WGS sequence"/>
</dbReference>
<sequence>MPIAEHKIRIGPSRWHQILLLVGHLLLCWPMWSLLHGAYWLWFVLALGVSLVVSLYQAHHRHLLLALSGQELHYQGQWYRIGHGSRVGQGFLWLDLEGEQVIRLWIFADSLAEADFRLLARRVNLH</sequence>
<keyword evidence="1" id="KW-0812">Transmembrane</keyword>
<accession>A0ABP8Q8P5</accession>
<proteinExistence type="predicted"/>
<feature type="transmembrane region" description="Helical" evidence="1">
    <location>
        <begin position="15"/>
        <end position="32"/>
    </location>
</feature>
<keyword evidence="1" id="KW-0472">Membrane</keyword>
<evidence type="ECO:0000256" key="1">
    <source>
        <dbReference type="SAM" id="Phobius"/>
    </source>
</evidence>
<gene>
    <name evidence="2" type="ORF">GCM10023095_17490</name>
</gene>